<reference evidence="1 2" key="1">
    <citation type="journal article" date="2020" name="Genome Biol. Evol.">
        <title>Comparative genomics of strictly vertically transmitted, feminizing microsporidia endosymbionts of amphipod crustaceans.</title>
        <authorList>
            <person name="Cormier A."/>
            <person name="Chebbi M.A."/>
            <person name="Giraud I."/>
            <person name="Wattier R."/>
            <person name="Teixeira M."/>
            <person name="Gilbert C."/>
            <person name="Rigaud T."/>
            <person name="Cordaux R."/>
        </authorList>
    </citation>
    <scope>NUCLEOTIDE SEQUENCE [LARGE SCALE GENOMIC DNA]</scope>
    <source>
        <strain evidence="1 2">Ou3-Ou53</strain>
    </source>
</reference>
<dbReference type="Proteomes" id="UP000740883">
    <property type="component" value="Unassembled WGS sequence"/>
</dbReference>
<organism evidence="1 2">
    <name type="scientific">Nosema granulosis</name>
    <dbReference type="NCBI Taxonomy" id="83296"/>
    <lineage>
        <taxon>Eukaryota</taxon>
        <taxon>Fungi</taxon>
        <taxon>Fungi incertae sedis</taxon>
        <taxon>Microsporidia</taxon>
        <taxon>Nosematidae</taxon>
        <taxon>Nosema</taxon>
    </lineage>
</organism>
<evidence type="ECO:0000313" key="2">
    <source>
        <dbReference type="Proteomes" id="UP000740883"/>
    </source>
</evidence>
<dbReference type="AlphaFoldDB" id="A0A9P6H2L8"/>
<dbReference type="EMBL" id="SBJO01000047">
    <property type="protein sequence ID" value="KAF9763946.1"/>
    <property type="molecule type" value="Genomic_DNA"/>
</dbReference>
<proteinExistence type="predicted"/>
<dbReference type="OrthoDB" id="2194145at2759"/>
<protein>
    <submittedName>
        <fullName evidence="1">Uncharacterized protein</fullName>
    </submittedName>
</protein>
<dbReference type="Gene3D" id="3.20.20.105">
    <property type="entry name" value="Queuine tRNA-ribosyltransferase-like"/>
    <property type="match status" value="1"/>
</dbReference>
<dbReference type="InterPro" id="IPR036511">
    <property type="entry name" value="TGT-like_sf"/>
</dbReference>
<accession>A0A9P6H2L8</accession>
<comment type="caution">
    <text evidence="1">The sequence shown here is derived from an EMBL/GenBank/DDBJ whole genome shotgun (WGS) entry which is preliminary data.</text>
</comment>
<gene>
    <name evidence="1" type="ORF">NGRA_0952</name>
</gene>
<sequence>MAKSKYLISTVTGQIPNIVLHTETDSLKGGLILYLDDFLYKDSIYDTQNCDISLRELCAINKDREILLAFKKSPKTLFSKRGNFKLSKERYSQILKIMKPDFYLDYSTLEIISTLENNSKLEYKFVEPKDCNEFYELAKKGGYFLGTNFANEITKNKQMIKFENNKLEVVDAFDCTCCGDLEKEYLGYLLSINEINGFTYLTTHNYNILKEVIN</sequence>
<evidence type="ECO:0000313" key="1">
    <source>
        <dbReference type="EMBL" id="KAF9763946.1"/>
    </source>
</evidence>
<keyword evidence="2" id="KW-1185">Reference proteome</keyword>
<dbReference type="GO" id="GO:0006400">
    <property type="term" value="P:tRNA modification"/>
    <property type="evidence" value="ECO:0007669"/>
    <property type="project" value="InterPro"/>
</dbReference>
<name>A0A9P6H2L8_9MICR</name>
<dbReference type="SUPFAM" id="SSF51713">
    <property type="entry name" value="tRNA-guanine transglycosylase"/>
    <property type="match status" value="1"/>
</dbReference>